<dbReference type="Gene3D" id="3.90.320.10">
    <property type="match status" value="1"/>
</dbReference>
<keyword evidence="6 15" id="KW-0347">Helicase</keyword>
<dbReference type="GO" id="GO:0003678">
    <property type="term" value="F:DNA helicase activity"/>
    <property type="evidence" value="ECO:0007669"/>
    <property type="project" value="InterPro"/>
</dbReference>
<dbReference type="InterPro" id="IPR027417">
    <property type="entry name" value="P-loop_NTPase"/>
</dbReference>
<dbReference type="SMART" id="SM00491">
    <property type="entry name" value="HELICc2"/>
    <property type="match status" value="1"/>
</dbReference>
<evidence type="ECO:0000256" key="12">
    <source>
        <dbReference type="ARBA" id="ARBA00023235"/>
    </source>
</evidence>
<evidence type="ECO:0000256" key="9">
    <source>
        <dbReference type="ARBA" id="ARBA00023014"/>
    </source>
</evidence>
<organism evidence="15 16">
    <name type="scientific">Fructilactobacillus sanfranciscensis</name>
    <name type="common">Lactobacillus sanfranciscensis</name>
    <dbReference type="NCBI Taxonomy" id="1625"/>
    <lineage>
        <taxon>Bacteria</taxon>
        <taxon>Bacillati</taxon>
        <taxon>Bacillota</taxon>
        <taxon>Bacilli</taxon>
        <taxon>Lactobacillales</taxon>
        <taxon>Lactobacillaceae</taxon>
        <taxon>Fructilactobacillus</taxon>
    </lineage>
</organism>
<dbReference type="SMART" id="SM00488">
    <property type="entry name" value="DEXDc2"/>
    <property type="match status" value="1"/>
</dbReference>
<evidence type="ECO:0000256" key="5">
    <source>
        <dbReference type="ARBA" id="ARBA00022801"/>
    </source>
</evidence>
<comment type="similarity">
    <text evidence="13">Belongs to the helicase family. DinG subfamily.</text>
</comment>
<dbReference type="InterPro" id="IPR006554">
    <property type="entry name" value="Helicase-like_DEXD_c2"/>
</dbReference>
<dbReference type="EMBL" id="QFCR01000013">
    <property type="protein sequence ID" value="TNK90271.1"/>
    <property type="molecule type" value="Genomic_DNA"/>
</dbReference>
<evidence type="ECO:0000256" key="10">
    <source>
        <dbReference type="ARBA" id="ARBA00023125"/>
    </source>
</evidence>
<evidence type="ECO:0000256" key="13">
    <source>
        <dbReference type="ARBA" id="ARBA00038058"/>
    </source>
</evidence>
<dbReference type="SUPFAM" id="SSF52540">
    <property type="entry name" value="P-loop containing nucleoside triphosphate hydrolases"/>
    <property type="match status" value="2"/>
</dbReference>
<keyword evidence="9" id="KW-0411">Iron-sulfur</keyword>
<dbReference type="InterPro" id="IPR042493">
    <property type="entry name" value="XPD_DNA_FeS"/>
</dbReference>
<keyword evidence="7" id="KW-0067">ATP-binding</keyword>
<keyword evidence="2" id="KW-0479">Metal-binding</keyword>
<dbReference type="GO" id="GO:0003677">
    <property type="term" value="F:DNA binding"/>
    <property type="evidence" value="ECO:0007669"/>
    <property type="project" value="UniProtKB-KW"/>
</dbReference>
<keyword evidence="10" id="KW-0238">DNA-binding</keyword>
<sequence>MNKIGVRDLVGFILRSGDLNSAMNSTNTAQAGTRIHQKLQRNRTENYQAEYYLADNTQINGHEFTVDGRADGVILQDTTAEIEEIKTSDIEFKDLPQNKLTLYWGQAKAYAYLLMKANPEIIEVTLKLTYVQTPDEIITETKQTITQADATEFFQKLINEYAEWIRLQDQLQAEKVTSAQKVKFPFGAYRKGQRELAAVVYKSVLYHKHLFAEAPTGTGKTISTLFPVIKAMGSQLTERAFYLTAKQSTRRVAEEAISMMSENGLQLHSITLTAKDKIKFPEEADLRPEQNPFMVGYYDRLKPALKDLLTHEHQITRPIIEEYARKHTLDPFEFSLDASLFCDIIIGDYNYLFDPRVHLTRYFEVENPDNFFLIDEAHNLVDRSRDMYSTDLTSEPIKNLIKIFSEDKEKNKNILTKLRSLNRAFNAIAKPLKDEHQTQAEYLEENEKFTRAVINLTKVLRKWLAKAKPSETSDTVLDYFFQCISYTKINEYFGPNYRLRVLLNDAGVTVRLFCMDPSTFLADTLNLGGGAVLFSATLSPMDYYSSVLGDEVDSLKYQLDSPFDPKNREILITSYIDTRYNQRDQSIPKIVASIKRLIDGKRGNYLIFAPSNQYLQTIYDAFHQKYPEINLVKQESAMNDDARADFLHAFDHPDTKPVLGFALLGGIFSEGIDLVGDKLIGVGIVSVGLPGLNHETNLIRDYFDEKNGHGFEYAYQLPGLNNVFQAAGRLIRGTSDKGIILLMDNRFIENRYHDFFPKSWYSNNIVHNLNELISSVKKFWQSK</sequence>
<evidence type="ECO:0000256" key="6">
    <source>
        <dbReference type="ARBA" id="ARBA00022806"/>
    </source>
</evidence>
<comment type="caution">
    <text evidence="15">The sequence shown here is derived from an EMBL/GenBank/DDBJ whole genome shotgun (WGS) entry which is preliminary data.</text>
</comment>
<reference evidence="15 16" key="1">
    <citation type="submission" date="2018-05" db="EMBL/GenBank/DDBJ databases">
        <title>Lactobacillus sanfranciscensis Ah4 draft denome sequence.</title>
        <authorList>
            <person name="Zhang G."/>
        </authorList>
    </citation>
    <scope>NUCLEOTIDE SEQUENCE [LARGE SCALE GENOMIC DNA]</scope>
    <source>
        <strain evidence="15 16">Ah4</strain>
    </source>
</reference>
<dbReference type="Gene3D" id="1.10.30.20">
    <property type="entry name" value="Bacterial XPD DNA helicase, FeS cluster domain"/>
    <property type="match status" value="1"/>
</dbReference>
<evidence type="ECO:0000256" key="1">
    <source>
        <dbReference type="ARBA" id="ARBA00022485"/>
    </source>
</evidence>
<keyword evidence="8" id="KW-0408">Iron</keyword>
<evidence type="ECO:0000313" key="16">
    <source>
        <dbReference type="Proteomes" id="UP000313312"/>
    </source>
</evidence>
<evidence type="ECO:0000256" key="7">
    <source>
        <dbReference type="ARBA" id="ARBA00022840"/>
    </source>
</evidence>
<protein>
    <submittedName>
        <fullName evidence="15">ATP-dependent helicase</fullName>
    </submittedName>
</protein>
<accession>A0A5C4TIC3</accession>
<evidence type="ECO:0000256" key="8">
    <source>
        <dbReference type="ARBA" id="ARBA00023004"/>
    </source>
</evidence>
<dbReference type="Pfam" id="PF06733">
    <property type="entry name" value="DEAD_2"/>
    <property type="match status" value="1"/>
</dbReference>
<dbReference type="GO" id="GO:0051539">
    <property type="term" value="F:4 iron, 4 sulfur cluster binding"/>
    <property type="evidence" value="ECO:0007669"/>
    <property type="project" value="UniProtKB-KW"/>
</dbReference>
<dbReference type="InterPro" id="IPR045028">
    <property type="entry name" value="DinG/Rad3-like"/>
</dbReference>
<gene>
    <name evidence="15" type="ORF">DID87_04885</name>
</gene>
<dbReference type="GO" id="GO:0016818">
    <property type="term" value="F:hydrolase activity, acting on acid anhydrides, in phosphorus-containing anhydrides"/>
    <property type="evidence" value="ECO:0007669"/>
    <property type="project" value="InterPro"/>
</dbReference>
<proteinExistence type="inferred from homology"/>
<dbReference type="InterPro" id="IPR010614">
    <property type="entry name" value="RAD3-like_helicase_DEAD"/>
</dbReference>
<keyword evidence="12" id="KW-0413">Isomerase</keyword>
<dbReference type="PANTHER" id="PTHR11472">
    <property type="entry name" value="DNA REPAIR DEAD HELICASE RAD3/XP-D SUBFAMILY MEMBER"/>
    <property type="match status" value="1"/>
</dbReference>
<dbReference type="AlphaFoldDB" id="A0A5C4TIC3"/>
<dbReference type="GO" id="GO:0005524">
    <property type="term" value="F:ATP binding"/>
    <property type="evidence" value="ECO:0007669"/>
    <property type="project" value="UniProtKB-KW"/>
</dbReference>
<feature type="domain" description="Helicase ATP-binding" evidence="14">
    <location>
        <begin position="179"/>
        <end position="425"/>
    </location>
</feature>
<evidence type="ECO:0000259" key="14">
    <source>
        <dbReference type="PROSITE" id="PS51193"/>
    </source>
</evidence>
<dbReference type="GO" id="GO:0046872">
    <property type="term" value="F:metal ion binding"/>
    <property type="evidence" value="ECO:0007669"/>
    <property type="project" value="UniProtKB-KW"/>
</dbReference>
<dbReference type="InterPro" id="IPR011604">
    <property type="entry name" value="PDDEXK-like_dom_sf"/>
</dbReference>
<dbReference type="InterPro" id="IPR006555">
    <property type="entry name" value="ATP-dep_Helicase_C"/>
</dbReference>
<name>A0A5C4TIC3_FRUSA</name>
<dbReference type="Gene3D" id="1.10.275.40">
    <property type="match status" value="1"/>
</dbReference>
<keyword evidence="3" id="KW-0547">Nucleotide-binding</keyword>
<dbReference type="Gene3D" id="3.40.50.300">
    <property type="entry name" value="P-loop containing nucleotide triphosphate hydrolases"/>
    <property type="match status" value="2"/>
</dbReference>
<keyword evidence="1" id="KW-0004">4Fe-4S</keyword>
<keyword evidence="4" id="KW-0227">DNA damage</keyword>
<evidence type="ECO:0000313" key="15">
    <source>
        <dbReference type="EMBL" id="TNK90271.1"/>
    </source>
</evidence>
<evidence type="ECO:0000256" key="4">
    <source>
        <dbReference type="ARBA" id="ARBA00022763"/>
    </source>
</evidence>
<dbReference type="InterPro" id="IPR014013">
    <property type="entry name" value="Helic_SF1/SF2_ATP-bd_DinG/Rad3"/>
</dbReference>
<dbReference type="GO" id="GO:0006281">
    <property type="term" value="P:DNA repair"/>
    <property type="evidence" value="ECO:0007669"/>
    <property type="project" value="UniProtKB-KW"/>
</dbReference>
<evidence type="ECO:0000256" key="2">
    <source>
        <dbReference type="ARBA" id="ARBA00022723"/>
    </source>
</evidence>
<dbReference type="Proteomes" id="UP000313312">
    <property type="component" value="Unassembled WGS sequence"/>
</dbReference>
<dbReference type="RefSeq" id="WP_139562175.1">
    <property type="nucleotide sequence ID" value="NZ_JARBFA010000002.1"/>
</dbReference>
<keyword evidence="11" id="KW-0234">DNA repair</keyword>
<dbReference type="PANTHER" id="PTHR11472:SF34">
    <property type="entry name" value="REGULATOR OF TELOMERE ELONGATION HELICASE 1"/>
    <property type="match status" value="1"/>
</dbReference>
<evidence type="ECO:0000256" key="3">
    <source>
        <dbReference type="ARBA" id="ARBA00022741"/>
    </source>
</evidence>
<dbReference type="Pfam" id="PF13307">
    <property type="entry name" value="Helicase_C_2"/>
    <property type="match status" value="1"/>
</dbReference>
<keyword evidence="5" id="KW-0378">Hydrolase</keyword>
<dbReference type="PROSITE" id="PS51193">
    <property type="entry name" value="HELICASE_ATP_BIND_2"/>
    <property type="match status" value="1"/>
</dbReference>
<evidence type="ECO:0000256" key="11">
    <source>
        <dbReference type="ARBA" id="ARBA00023204"/>
    </source>
</evidence>